<gene>
    <name evidence="1" type="ORF">M0813_15017</name>
</gene>
<name>A0ABQ8Z3K9_9EUKA</name>
<accession>A0ABQ8Z3K9</accession>
<comment type="caution">
    <text evidence="1">The sequence shown here is derived from an EMBL/GenBank/DDBJ whole genome shotgun (WGS) entry which is preliminary data.</text>
</comment>
<sequence length="340" mass="41103">MLYSDNIRTSKKFKSVYSVERFERKKKKKIITNYQQWALDKLSNEKLNRSIFQTLTNEQKIYENDYEKYDPIEDFNAAEIQQVFIAPHNRKRLFEYDRTYEVKIGVISYQILSIFANWSEKTLESSLQIYLNSQKNFNMEEYKKIKNLRQLIPIEAIKKKEKCSDYIESSFWIKYLLKQSSFMNKLEHTNSGIKSKNSNELWHGNHWCFSPLFSKRWIKINNKYLKLGSIFMQDDKIFIIIAFYQTYKLEHIGIIQEINIVLTDNGGLLNYVKVVNFDQRKHIKIENLLKEYQYLNYIEKLDTLDQNELGGIYHFILIKDNSYDQKNKRIHFCNQRNHIY</sequence>
<protein>
    <submittedName>
        <fullName evidence="1">Uncharacterized protein</fullName>
    </submittedName>
</protein>
<evidence type="ECO:0000313" key="2">
    <source>
        <dbReference type="Proteomes" id="UP001150062"/>
    </source>
</evidence>
<proteinExistence type="predicted"/>
<reference evidence="1" key="1">
    <citation type="submission" date="2022-08" db="EMBL/GenBank/DDBJ databases">
        <title>Novel sulfate-reducing endosymbionts in the free-living metamonad Anaeramoeba.</title>
        <authorList>
            <person name="Jerlstrom-Hultqvist J."/>
            <person name="Cepicka I."/>
            <person name="Gallot-Lavallee L."/>
            <person name="Salas-Leiva D."/>
            <person name="Curtis B.A."/>
            <person name="Zahonova K."/>
            <person name="Pipaliya S."/>
            <person name="Dacks J."/>
            <person name="Roger A.J."/>
        </authorList>
    </citation>
    <scope>NUCLEOTIDE SEQUENCE</scope>
    <source>
        <strain evidence="1">Schooner1</strain>
    </source>
</reference>
<organism evidence="1 2">
    <name type="scientific">Anaeramoeba flamelloides</name>
    <dbReference type="NCBI Taxonomy" id="1746091"/>
    <lineage>
        <taxon>Eukaryota</taxon>
        <taxon>Metamonada</taxon>
        <taxon>Anaeramoebidae</taxon>
        <taxon>Anaeramoeba</taxon>
    </lineage>
</organism>
<dbReference type="Proteomes" id="UP001150062">
    <property type="component" value="Unassembled WGS sequence"/>
</dbReference>
<dbReference type="EMBL" id="JAOAOG010000059">
    <property type="protein sequence ID" value="KAJ6251477.1"/>
    <property type="molecule type" value="Genomic_DNA"/>
</dbReference>
<evidence type="ECO:0000313" key="1">
    <source>
        <dbReference type="EMBL" id="KAJ6251477.1"/>
    </source>
</evidence>
<keyword evidence="2" id="KW-1185">Reference proteome</keyword>